<dbReference type="EMBL" id="JARKIF010000006">
    <property type="protein sequence ID" value="KAJ7636294.1"/>
    <property type="molecule type" value="Genomic_DNA"/>
</dbReference>
<proteinExistence type="predicted"/>
<sequence>MGFFIPALGLAFQSALPSDVDPELKIFFFEALCVCSAIHYAGKHLPAGSRVTVHTDSSNTVDIFGSLRALPAYNEILKSSVDVLIGGDLELRVLHVPGAQNSVADAISRWDNDRAVSLVPGLLIHPFSPP</sequence>
<reference evidence="1" key="1">
    <citation type="submission" date="2023-03" db="EMBL/GenBank/DDBJ databases">
        <title>Massive genome expansion in bonnet fungi (Mycena s.s.) driven by repeated elements and novel gene families across ecological guilds.</title>
        <authorList>
            <consortium name="Lawrence Berkeley National Laboratory"/>
            <person name="Harder C.B."/>
            <person name="Miyauchi S."/>
            <person name="Viragh M."/>
            <person name="Kuo A."/>
            <person name="Thoen E."/>
            <person name="Andreopoulos B."/>
            <person name="Lu D."/>
            <person name="Skrede I."/>
            <person name="Drula E."/>
            <person name="Henrissat B."/>
            <person name="Morin E."/>
            <person name="Kohler A."/>
            <person name="Barry K."/>
            <person name="LaButti K."/>
            <person name="Morin E."/>
            <person name="Salamov A."/>
            <person name="Lipzen A."/>
            <person name="Mereny Z."/>
            <person name="Hegedus B."/>
            <person name="Baldrian P."/>
            <person name="Stursova M."/>
            <person name="Weitz H."/>
            <person name="Taylor A."/>
            <person name="Grigoriev I.V."/>
            <person name="Nagy L.G."/>
            <person name="Martin F."/>
            <person name="Kauserud H."/>
        </authorList>
    </citation>
    <scope>NUCLEOTIDE SEQUENCE</scope>
    <source>
        <strain evidence="1">9284</strain>
    </source>
</reference>
<comment type="caution">
    <text evidence="1">The sequence shown here is derived from an EMBL/GenBank/DDBJ whole genome shotgun (WGS) entry which is preliminary data.</text>
</comment>
<organism evidence="1 2">
    <name type="scientific">Roridomyces roridus</name>
    <dbReference type="NCBI Taxonomy" id="1738132"/>
    <lineage>
        <taxon>Eukaryota</taxon>
        <taxon>Fungi</taxon>
        <taxon>Dikarya</taxon>
        <taxon>Basidiomycota</taxon>
        <taxon>Agaricomycotina</taxon>
        <taxon>Agaricomycetes</taxon>
        <taxon>Agaricomycetidae</taxon>
        <taxon>Agaricales</taxon>
        <taxon>Marasmiineae</taxon>
        <taxon>Mycenaceae</taxon>
        <taxon>Roridomyces</taxon>
    </lineage>
</organism>
<dbReference type="AlphaFoldDB" id="A0AAD7C2P9"/>
<gene>
    <name evidence="1" type="ORF">FB45DRAFT_705125</name>
</gene>
<dbReference type="Proteomes" id="UP001221142">
    <property type="component" value="Unassembled WGS sequence"/>
</dbReference>
<feature type="non-terminal residue" evidence="1">
    <location>
        <position position="130"/>
    </location>
</feature>
<accession>A0AAD7C2P9</accession>
<name>A0AAD7C2P9_9AGAR</name>
<evidence type="ECO:0000313" key="1">
    <source>
        <dbReference type="EMBL" id="KAJ7636294.1"/>
    </source>
</evidence>
<evidence type="ECO:0000313" key="2">
    <source>
        <dbReference type="Proteomes" id="UP001221142"/>
    </source>
</evidence>
<keyword evidence="2" id="KW-1185">Reference proteome</keyword>
<protein>
    <submittedName>
        <fullName evidence="1">Uncharacterized protein</fullName>
    </submittedName>
</protein>